<dbReference type="Gene3D" id="3.40.50.720">
    <property type="entry name" value="NAD(P)-binding Rossmann-like Domain"/>
    <property type="match status" value="1"/>
</dbReference>
<dbReference type="InterPro" id="IPR036291">
    <property type="entry name" value="NAD(P)-bd_dom_sf"/>
</dbReference>
<evidence type="ECO:0000313" key="3">
    <source>
        <dbReference type="Proteomes" id="UP000292702"/>
    </source>
</evidence>
<evidence type="ECO:0000313" key="2">
    <source>
        <dbReference type="EMBL" id="TCD63915.1"/>
    </source>
</evidence>
<dbReference type="SUPFAM" id="SSF51735">
    <property type="entry name" value="NAD(P)-binding Rossmann-fold domains"/>
    <property type="match status" value="1"/>
</dbReference>
<dbReference type="Proteomes" id="UP000292702">
    <property type="component" value="Unassembled WGS sequence"/>
</dbReference>
<evidence type="ECO:0000256" key="1">
    <source>
        <dbReference type="ARBA" id="ARBA00023002"/>
    </source>
</evidence>
<dbReference type="GO" id="GO:0016491">
    <property type="term" value="F:oxidoreductase activity"/>
    <property type="evidence" value="ECO:0007669"/>
    <property type="project" value="UniProtKB-KW"/>
</dbReference>
<comment type="caution">
    <text evidence="2">The sequence shown here is derived from an EMBL/GenBank/DDBJ whole genome shotgun (WGS) entry which is preliminary data.</text>
</comment>
<dbReference type="AlphaFoldDB" id="A0A4R0REB8"/>
<dbReference type="Pfam" id="PF00106">
    <property type="entry name" value="adh_short"/>
    <property type="match status" value="1"/>
</dbReference>
<keyword evidence="1" id="KW-0560">Oxidoreductase</keyword>
<reference evidence="2 3" key="1">
    <citation type="submission" date="2018-11" db="EMBL/GenBank/DDBJ databases">
        <title>Genome assembly of Steccherinum ochraceum LE-BIN_3174, the white-rot fungus of the Steccherinaceae family (The Residual Polyporoid clade, Polyporales, Basidiomycota).</title>
        <authorList>
            <person name="Fedorova T.V."/>
            <person name="Glazunova O.A."/>
            <person name="Landesman E.O."/>
            <person name="Moiseenko K.V."/>
            <person name="Psurtseva N.V."/>
            <person name="Savinova O.S."/>
            <person name="Shakhova N.V."/>
            <person name="Tyazhelova T.V."/>
            <person name="Vasina D.V."/>
        </authorList>
    </citation>
    <scope>NUCLEOTIDE SEQUENCE [LARGE SCALE GENOMIC DNA]</scope>
    <source>
        <strain evidence="2 3">LE-BIN_3174</strain>
    </source>
</reference>
<dbReference type="PANTHER" id="PTHR43157">
    <property type="entry name" value="PHOSPHATIDYLINOSITOL-GLYCAN BIOSYNTHESIS CLASS F PROTEIN-RELATED"/>
    <property type="match status" value="1"/>
</dbReference>
<sequence length="335" mass="36798">MSAPNGLGRLPVPQPDLSGRTVLVVGCNVGLGFEAAKHLAQMNPKRLIGTCRTEEKCRKTEEEIQKATGSIAVECWPLELTSFASVRAFVDRFEREGGDRLDIALISAGMATTEYSLTEDGYETTVQTNHLSGALISYLLLPTLLKTAQTTGQPSRLAIVASGRHADVDFGADAFPKDQGIIARLSSAKYSSEDMFNRYPESKLLNVLFARALQAHLPPDAPVLVTSIDPGFCMSDLLRSINPDDFRDFFTEEVMSMMRPTEEGSRLLVMGAVGSEGGLERWRGAYVSNFEMAQHSDWVRSEEGQDAQERVWKETLEILTAVDARVGKTVELFSV</sequence>
<name>A0A4R0REB8_9APHY</name>
<evidence type="ECO:0008006" key="4">
    <source>
        <dbReference type="Google" id="ProtNLM"/>
    </source>
</evidence>
<dbReference type="PANTHER" id="PTHR43157:SF31">
    <property type="entry name" value="PHOSPHATIDYLINOSITOL-GLYCAN BIOSYNTHESIS CLASS F PROTEIN"/>
    <property type="match status" value="1"/>
</dbReference>
<dbReference type="InterPro" id="IPR002347">
    <property type="entry name" value="SDR_fam"/>
</dbReference>
<gene>
    <name evidence="2" type="ORF">EIP91_004762</name>
</gene>
<keyword evidence="3" id="KW-1185">Reference proteome</keyword>
<dbReference type="STRING" id="92696.A0A4R0REB8"/>
<organism evidence="2 3">
    <name type="scientific">Steccherinum ochraceum</name>
    <dbReference type="NCBI Taxonomy" id="92696"/>
    <lineage>
        <taxon>Eukaryota</taxon>
        <taxon>Fungi</taxon>
        <taxon>Dikarya</taxon>
        <taxon>Basidiomycota</taxon>
        <taxon>Agaricomycotina</taxon>
        <taxon>Agaricomycetes</taxon>
        <taxon>Polyporales</taxon>
        <taxon>Steccherinaceae</taxon>
        <taxon>Steccherinum</taxon>
    </lineage>
</organism>
<accession>A0A4R0REB8</accession>
<protein>
    <recommendedName>
        <fullName evidence="4">Ketoreductase (KR) domain-containing protein</fullName>
    </recommendedName>
</protein>
<dbReference type="EMBL" id="RWJN01000266">
    <property type="protein sequence ID" value="TCD63915.1"/>
    <property type="molecule type" value="Genomic_DNA"/>
</dbReference>
<proteinExistence type="predicted"/>
<dbReference type="OrthoDB" id="542013at2759"/>